<keyword evidence="1 8" id="KW-0963">Cytoplasm</keyword>
<comment type="cofactor">
    <cofactor evidence="8">
        <name>Mg(2+)</name>
        <dbReference type="ChEBI" id="CHEBI:18420"/>
    </cofactor>
</comment>
<keyword evidence="6 8" id="KW-0342">GTP-binding</keyword>
<keyword evidence="5 8" id="KW-0460">Magnesium</keyword>
<accession>A0A1H1C404</accession>
<dbReference type="InterPro" id="IPR013482">
    <property type="entry name" value="Molybde_CF_guanTrfase"/>
</dbReference>
<dbReference type="EC" id="2.7.7.77" evidence="8"/>
<organism evidence="10 11">
    <name type="scientific">Halopelagius longus</name>
    <dbReference type="NCBI Taxonomy" id="1236180"/>
    <lineage>
        <taxon>Archaea</taxon>
        <taxon>Methanobacteriati</taxon>
        <taxon>Methanobacteriota</taxon>
        <taxon>Stenosarchaea group</taxon>
        <taxon>Halobacteria</taxon>
        <taxon>Halobacteriales</taxon>
        <taxon>Haloferacaceae</taxon>
    </lineage>
</organism>
<comment type="domain">
    <text evidence="8">The N-terminal domain determines nucleotide recognition and specific binding, while the C-terminal domain determines the specific binding to the target protein.</text>
</comment>
<comment type="similarity">
    <text evidence="8">Belongs to the MobA family.</text>
</comment>
<dbReference type="GO" id="GO:0046872">
    <property type="term" value="F:metal ion binding"/>
    <property type="evidence" value="ECO:0007669"/>
    <property type="project" value="UniProtKB-KW"/>
</dbReference>
<dbReference type="GO" id="GO:0006777">
    <property type="term" value="P:Mo-molybdopterin cofactor biosynthetic process"/>
    <property type="evidence" value="ECO:0007669"/>
    <property type="project" value="UniProtKB-KW"/>
</dbReference>
<dbReference type="Pfam" id="PF12804">
    <property type="entry name" value="NTP_transf_3"/>
    <property type="match status" value="1"/>
</dbReference>
<dbReference type="PANTHER" id="PTHR19136">
    <property type="entry name" value="MOLYBDENUM COFACTOR GUANYLYLTRANSFERASE"/>
    <property type="match status" value="1"/>
</dbReference>
<dbReference type="GO" id="GO:0061603">
    <property type="term" value="F:molybdenum cofactor guanylyltransferase activity"/>
    <property type="evidence" value="ECO:0007669"/>
    <property type="project" value="UniProtKB-EC"/>
</dbReference>
<proteinExistence type="inferred from homology"/>
<keyword evidence="4 8" id="KW-0547">Nucleotide-binding</keyword>
<gene>
    <name evidence="8" type="primary">mobA</name>
    <name evidence="10" type="ORF">SAMN05216278_2096</name>
</gene>
<comment type="subcellular location">
    <subcellularLocation>
        <location evidence="8">Cytoplasm</location>
    </subcellularLocation>
</comment>
<evidence type="ECO:0000256" key="1">
    <source>
        <dbReference type="ARBA" id="ARBA00022490"/>
    </source>
</evidence>
<dbReference type="InterPro" id="IPR029044">
    <property type="entry name" value="Nucleotide-diphossugar_trans"/>
</dbReference>
<dbReference type="PANTHER" id="PTHR19136:SF81">
    <property type="entry name" value="MOLYBDENUM COFACTOR GUANYLYLTRANSFERASE"/>
    <property type="match status" value="1"/>
</dbReference>
<dbReference type="CDD" id="cd02503">
    <property type="entry name" value="MobA"/>
    <property type="match status" value="1"/>
</dbReference>
<comment type="catalytic activity">
    <reaction evidence="8">
        <text>Mo-molybdopterin + GTP + H(+) = Mo-molybdopterin guanine dinucleotide + diphosphate</text>
        <dbReference type="Rhea" id="RHEA:34243"/>
        <dbReference type="ChEBI" id="CHEBI:15378"/>
        <dbReference type="ChEBI" id="CHEBI:33019"/>
        <dbReference type="ChEBI" id="CHEBI:37565"/>
        <dbReference type="ChEBI" id="CHEBI:71302"/>
        <dbReference type="ChEBI" id="CHEBI:71310"/>
        <dbReference type="EC" id="2.7.7.77"/>
    </reaction>
</comment>
<dbReference type="GO" id="GO:0005525">
    <property type="term" value="F:GTP binding"/>
    <property type="evidence" value="ECO:0007669"/>
    <property type="project" value="UniProtKB-UniRule"/>
</dbReference>
<evidence type="ECO:0000259" key="9">
    <source>
        <dbReference type="Pfam" id="PF12804"/>
    </source>
</evidence>
<feature type="binding site" evidence="8">
    <location>
        <position position="64"/>
    </location>
    <ligand>
        <name>GTP</name>
        <dbReference type="ChEBI" id="CHEBI:37565"/>
    </ligand>
</feature>
<reference evidence="11" key="1">
    <citation type="submission" date="2016-10" db="EMBL/GenBank/DDBJ databases">
        <authorList>
            <person name="Varghese N."/>
            <person name="Submissions S."/>
        </authorList>
    </citation>
    <scope>NUCLEOTIDE SEQUENCE [LARGE SCALE GENOMIC DNA]</scope>
    <source>
        <strain evidence="11">CGMCC 1.12397</strain>
    </source>
</reference>
<evidence type="ECO:0000313" key="10">
    <source>
        <dbReference type="EMBL" id="SDQ58814.1"/>
    </source>
</evidence>
<evidence type="ECO:0000256" key="3">
    <source>
        <dbReference type="ARBA" id="ARBA00022723"/>
    </source>
</evidence>
<feature type="binding site" evidence="8">
    <location>
        <position position="118"/>
    </location>
    <ligand>
        <name>GTP</name>
        <dbReference type="ChEBI" id="CHEBI:37565"/>
    </ligand>
</feature>
<keyword evidence="7 8" id="KW-0501">Molybdenum cofactor biosynthesis</keyword>
<feature type="binding site" evidence="8">
    <location>
        <position position="118"/>
    </location>
    <ligand>
        <name>Mg(2+)</name>
        <dbReference type="ChEBI" id="CHEBI:18420"/>
    </ligand>
</feature>
<evidence type="ECO:0000256" key="7">
    <source>
        <dbReference type="ARBA" id="ARBA00023150"/>
    </source>
</evidence>
<sequence length="221" mass="23930">MTPVSDANRAGEVADGAFEGVVLGGGYSTRFGDEDKALAELRGRPLLAHVVSRLGRVCDRVVLNCREEQAESHRAAVENCDVPVAVAVDPEPDRGPMAGIAAGLRAVEAEYAAVVACDMPFLDPEFLRYLRRRAEGRDAAVPQREDEWYQTTQAVYSAAAMADACERALERGEGKILAALEELDWATVGEADIEAHAAADTFENVNTREELAAAERKLRDE</sequence>
<dbReference type="Proteomes" id="UP000199289">
    <property type="component" value="Unassembled WGS sequence"/>
</dbReference>
<evidence type="ECO:0000256" key="8">
    <source>
        <dbReference type="HAMAP-Rule" id="MF_00316"/>
    </source>
</evidence>
<name>A0A1H1C404_9EURY</name>
<feature type="domain" description="MobA-like NTP transferase" evidence="9">
    <location>
        <begin position="20"/>
        <end position="181"/>
    </location>
</feature>
<evidence type="ECO:0000256" key="2">
    <source>
        <dbReference type="ARBA" id="ARBA00022679"/>
    </source>
</evidence>
<dbReference type="HAMAP" id="MF_00316">
    <property type="entry name" value="MobA"/>
    <property type="match status" value="1"/>
</dbReference>
<dbReference type="InterPro" id="IPR025877">
    <property type="entry name" value="MobA-like_NTP_Trfase"/>
</dbReference>
<feature type="binding site" evidence="8">
    <location>
        <begin position="23"/>
        <end position="25"/>
    </location>
    <ligand>
        <name>GTP</name>
        <dbReference type="ChEBI" id="CHEBI:37565"/>
    </ligand>
</feature>
<evidence type="ECO:0000256" key="5">
    <source>
        <dbReference type="ARBA" id="ARBA00022842"/>
    </source>
</evidence>
<comment type="function">
    <text evidence="8">Transfers a GMP moiety from GTP to Mo-molybdopterin (Mo-MPT) cofactor (Moco or molybdenum cofactor) to form Mo-molybdopterin guanine dinucleotide (Mo-MGD) cofactor.</text>
</comment>
<dbReference type="Gene3D" id="3.90.550.10">
    <property type="entry name" value="Spore Coat Polysaccharide Biosynthesis Protein SpsA, Chain A"/>
    <property type="match status" value="1"/>
</dbReference>
<evidence type="ECO:0000256" key="4">
    <source>
        <dbReference type="ARBA" id="ARBA00022741"/>
    </source>
</evidence>
<comment type="caution">
    <text evidence="8">Lacks conserved residue(s) required for the propagation of feature annotation.</text>
</comment>
<evidence type="ECO:0000313" key="11">
    <source>
        <dbReference type="Proteomes" id="UP000199289"/>
    </source>
</evidence>
<dbReference type="AlphaFoldDB" id="A0A1H1C404"/>
<feature type="binding site" evidence="8">
    <location>
        <position position="36"/>
    </location>
    <ligand>
        <name>GTP</name>
        <dbReference type="ChEBI" id="CHEBI:37565"/>
    </ligand>
</feature>
<protein>
    <recommendedName>
        <fullName evidence="8">Probable molybdenum cofactor guanylyltransferase</fullName>
        <shortName evidence="8">MoCo guanylyltransferase</shortName>
        <ecNumber evidence="8">2.7.7.77</ecNumber>
    </recommendedName>
    <alternativeName>
        <fullName evidence="8">GTP:molybdopterin guanylyltransferase</fullName>
    </alternativeName>
    <alternativeName>
        <fullName evidence="8">Mo-MPT guanylyltransferase</fullName>
    </alternativeName>
    <alternativeName>
        <fullName evidence="8">Molybdopterin guanylyltransferase</fullName>
    </alternativeName>
    <alternativeName>
        <fullName evidence="8">Molybdopterin-guanine dinucleotide synthase</fullName>
        <shortName evidence="8">MGD synthase</shortName>
    </alternativeName>
</protein>
<dbReference type="EMBL" id="FNKQ01000002">
    <property type="protein sequence ID" value="SDQ58814.1"/>
    <property type="molecule type" value="Genomic_DNA"/>
</dbReference>
<keyword evidence="10" id="KW-0548">Nucleotidyltransferase</keyword>
<dbReference type="SUPFAM" id="SSF53448">
    <property type="entry name" value="Nucleotide-diphospho-sugar transferases"/>
    <property type="match status" value="1"/>
</dbReference>
<keyword evidence="2 8" id="KW-0808">Transferase</keyword>
<dbReference type="GO" id="GO:0005737">
    <property type="term" value="C:cytoplasm"/>
    <property type="evidence" value="ECO:0007669"/>
    <property type="project" value="UniProtKB-SubCell"/>
</dbReference>
<evidence type="ECO:0000256" key="6">
    <source>
        <dbReference type="ARBA" id="ARBA00023134"/>
    </source>
</evidence>
<keyword evidence="3 8" id="KW-0479">Metal-binding</keyword>